<dbReference type="InterPro" id="IPR000727">
    <property type="entry name" value="T_SNARE_dom"/>
</dbReference>
<comment type="subcellular location">
    <subcellularLocation>
        <location evidence="1">Cell inner membrane</location>
        <topology evidence="1">Multi-pass membrane protein</topology>
    </subcellularLocation>
</comment>
<dbReference type="AlphaFoldDB" id="A0AA47KJ64"/>
<dbReference type="PANTHER" id="PTHR32089:SF41">
    <property type="entry name" value="METHYL-ACCEPTING CHEMOTAXIS PROTEIN"/>
    <property type="match status" value="1"/>
</dbReference>
<dbReference type="Proteomes" id="UP001164748">
    <property type="component" value="Chromosome"/>
</dbReference>
<dbReference type="InterPro" id="IPR003660">
    <property type="entry name" value="HAMP_dom"/>
</dbReference>
<evidence type="ECO:0000259" key="8">
    <source>
        <dbReference type="PROSITE" id="PS50192"/>
    </source>
</evidence>
<dbReference type="PANTHER" id="PTHR32089">
    <property type="entry name" value="METHYL-ACCEPTING CHEMOTAXIS PROTEIN MCPB"/>
    <property type="match status" value="1"/>
</dbReference>
<dbReference type="Gene3D" id="6.10.340.10">
    <property type="match status" value="1"/>
</dbReference>
<feature type="transmembrane region" description="Helical" evidence="6">
    <location>
        <begin position="6"/>
        <end position="28"/>
    </location>
</feature>
<dbReference type="GO" id="GO:0007165">
    <property type="term" value="P:signal transduction"/>
    <property type="evidence" value="ECO:0007669"/>
    <property type="project" value="UniProtKB-KW"/>
</dbReference>
<dbReference type="SMART" id="SM00304">
    <property type="entry name" value="HAMP"/>
    <property type="match status" value="2"/>
</dbReference>
<gene>
    <name evidence="10" type="ORF">N8M53_06835</name>
</gene>
<evidence type="ECO:0000259" key="7">
    <source>
        <dbReference type="PROSITE" id="PS50111"/>
    </source>
</evidence>
<dbReference type="GO" id="GO:0006935">
    <property type="term" value="P:chemotaxis"/>
    <property type="evidence" value="ECO:0007669"/>
    <property type="project" value="UniProtKB-ARBA"/>
</dbReference>
<evidence type="ECO:0000313" key="11">
    <source>
        <dbReference type="Proteomes" id="UP001164748"/>
    </source>
</evidence>
<reference evidence="10" key="1">
    <citation type="submission" date="2022-09" db="EMBL/GenBank/DDBJ databases">
        <authorList>
            <person name="Li Z.-J."/>
        </authorList>
    </citation>
    <scope>NUCLEOTIDE SEQUENCE</scope>
    <source>
        <strain evidence="10">TGB11</strain>
    </source>
</reference>
<dbReference type="RefSeq" id="WP_269578228.1">
    <property type="nucleotide sequence ID" value="NZ_CP114588.1"/>
</dbReference>
<dbReference type="InterPro" id="IPR004089">
    <property type="entry name" value="MCPsignal_dom"/>
</dbReference>
<dbReference type="Pfam" id="PF00015">
    <property type="entry name" value="MCPsignal"/>
    <property type="match status" value="1"/>
</dbReference>
<evidence type="ECO:0000256" key="6">
    <source>
        <dbReference type="SAM" id="Phobius"/>
    </source>
</evidence>
<name>A0AA47KJ64_9GAMM</name>
<evidence type="ECO:0000256" key="2">
    <source>
        <dbReference type="ARBA" id="ARBA00022519"/>
    </source>
</evidence>
<dbReference type="SUPFAM" id="SSF58104">
    <property type="entry name" value="Methyl-accepting chemotaxis protein (MCP) signaling domain"/>
    <property type="match status" value="1"/>
</dbReference>
<evidence type="ECO:0000256" key="3">
    <source>
        <dbReference type="ARBA" id="ARBA00023224"/>
    </source>
</evidence>
<comment type="similarity">
    <text evidence="4">Belongs to the methyl-accepting chemotaxis (MCP) protein family.</text>
</comment>
<keyword evidence="6" id="KW-1133">Transmembrane helix</keyword>
<dbReference type="PROSITE" id="PS50111">
    <property type="entry name" value="CHEMOTAXIS_TRANSDUC_2"/>
    <property type="match status" value="1"/>
</dbReference>
<dbReference type="PROSITE" id="PS50192">
    <property type="entry name" value="T_SNARE"/>
    <property type="match status" value="1"/>
</dbReference>
<keyword evidence="6" id="KW-0812">Transmembrane</keyword>
<evidence type="ECO:0000259" key="9">
    <source>
        <dbReference type="PROSITE" id="PS50885"/>
    </source>
</evidence>
<dbReference type="SMART" id="SM00283">
    <property type="entry name" value="MA"/>
    <property type="match status" value="1"/>
</dbReference>
<dbReference type="PROSITE" id="PS50885">
    <property type="entry name" value="HAMP"/>
    <property type="match status" value="1"/>
</dbReference>
<dbReference type="EMBL" id="CP114588">
    <property type="protein sequence ID" value="WBA07587.1"/>
    <property type="molecule type" value="Genomic_DNA"/>
</dbReference>
<dbReference type="GO" id="GO:0005886">
    <property type="term" value="C:plasma membrane"/>
    <property type="evidence" value="ECO:0007669"/>
    <property type="project" value="UniProtKB-SubCell"/>
</dbReference>
<keyword evidence="2" id="KW-1003">Cell membrane</keyword>
<feature type="domain" description="HAMP" evidence="9">
    <location>
        <begin position="248"/>
        <end position="301"/>
    </location>
</feature>
<protein>
    <submittedName>
        <fullName evidence="10">Methyl-accepting chemotaxis protein</fullName>
    </submittedName>
</protein>
<sequence length="579" mass="63745">MNINNTMKLVFFIIGAGIVISFITIIQLNGLMNKVDEMAQVRYESYQAADELRQSSDDLTRLGRTYVVTGDEKYEKMYMDILAIRNGEKPRPEDYHTIYWDLVLDYGQKPKPDGETIALNQRMQELGFTEKEFDFLKTAQGNSDGLVNMEVKAMNAVKGLYPDSAGNYTVQGEPDRQMAIDLLHSPQYHQEKAKIMKPIERFFVALETRTNAQFNQAAASVKKTVLIGNISLAVVVVIAVLGYVITKRNVVNPIDRMASTLKNVDDNSDLTLRVDDSKNNEIGTIGSTVNKVISSYSSTIEKINNVNHMISQITDSLVNITDKNAKVSSQQNQELEMAATAMEEMTSALSTVAENTSMAEKYAGNTERETGSSKEVFDKTMLEFGSLETEFKKTSEVIQELADESTNVGNVLDVIKDIAEQTNLLALNAAIEAARAGDQGRGFAVVADEVRSLAQRTQKSAGEIEEMIGGLQGKAEQSTQTIRVNAEKISSTRDNMTTANDALGTIKESAIEIHRLNTSIASATEEQLSVSDEISGNLSNIKNLSSDMNEAIEQLGPIVSNLKENVDSLSGAIRHIRTE</sequence>
<keyword evidence="6" id="KW-0472">Membrane</keyword>
<evidence type="ECO:0000313" key="10">
    <source>
        <dbReference type="EMBL" id="WBA07587.1"/>
    </source>
</evidence>
<feature type="transmembrane region" description="Helical" evidence="6">
    <location>
        <begin position="225"/>
        <end position="245"/>
    </location>
</feature>
<keyword evidence="2" id="KW-0997">Cell inner membrane</keyword>
<evidence type="ECO:0000256" key="1">
    <source>
        <dbReference type="ARBA" id="ARBA00004429"/>
    </source>
</evidence>
<proteinExistence type="inferred from homology"/>
<dbReference type="FunFam" id="1.10.287.950:FF:000001">
    <property type="entry name" value="Methyl-accepting chemotaxis sensory transducer"/>
    <property type="match status" value="1"/>
</dbReference>
<feature type="domain" description="Methyl-accepting transducer" evidence="7">
    <location>
        <begin position="306"/>
        <end position="542"/>
    </location>
</feature>
<organism evidence="10 11">
    <name type="scientific">Salinivibrio kushneri</name>
    <dbReference type="NCBI Taxonomy" id="1908198"/>
    <lineage>
        <taxon>Bacteria</taxon>
        <taxon>Pseudomonadati</taxon>
        <taxon>Pseudomonadota</taxon>
        <taxon>Gammaproteobacteria</taxon>
        <taxon>Vibrionales</taxon>
        <taxon>Vibrionaceae</taxon>
        <taxon>Salinivibrio</taxon>
    </lineage>
</organism>
<accession>A0AA47KJ64</accession>
<evidence type="ECO:0000256" key="4">
    <source>
        <dbReference type="ARBA" id="ARBA00029447"/>
    </source>
</evidence>
<dbReference type="CDD" id="cd11386">
    <property type="entry name" value="MCP_signal"/>
    <property type="match status" value="1"/>
</dbReference>
<keyword evidence="3 5" id="KW-0807">Transducer</keyword>
<dbReference type="Gene3D" id="1.10.287.950">
    <property type="entry name" value="Methyl-accepting chemotaxis protein"/>
    <property type="match status" value="1"/>
</dbReference>
<dbReference type="Pfam" id="PF00672">
    <property type="entry name" value="HAMP"/>
    <property type="match status" value="1"/>
</dbReference>
<evidence type="ECO:0000256" key="5">
    <source>
        <dbReference type="PROSITE-ProRule" id="PRU00284"/>
    </source>
</evidence>
<feature type="domain" description="T-SNARE coiled-coil homology" evidence="8">
    <location>
        <begin position="521"/>
        <end position="579"/>
    </location>
</feature>